<organism evidence="1 2">
    <name type="scientific">Candidatus Thermochlorobacter aerophilus</name>
    <dbReference type="NCBI Taxonomy" id="1868324"/>
    <lineage>
        <taxon>Bacteria</taxon>
        <taxon>Pseudomonadati</taxon>
        <taxon>Chlorobiota</taxon>
        <taxon>Chlorobiia</taxon>
        <taxon>Chlorobiales</taxon>
        <taxon>Candidatus Thermochlorobacteriaceae</taxon>
        <taxon>Candidatus Thermochlorobacter</taxon>
    </lineage>
</organism>
<dbReference type="Proteomes" id="UP000266389">
    <property type="component" value="Unassembled WGS sequence"/>
</dbReference>
<accession>A0A395M0R6</accession>
<evidence type="ECO:0008006" key="3">
    <source>
        <dbReference type="Google" id="ProtNLM"/>
    </source>
</evidence>
<sequence>MRKIFLLLLVCTAVGCVTTRIAPPRPIKIACKTLSKPEFIQLVTTELRKEGFVIETIDEEKGLVEAERPIAFVGIGENTLVLGPYAMNILYQNDTVVVNYETVRTGPDGKIISIETWDERNASSYDLRHLKPILTALRNACQSK</sequence>
<proteinExistence type="predicted"/>
<protein>
    <recommendedName>
        <fullName evidence="3">DUF302 domain-containing protein</fullName>
    </recommendedName>
</protein>
<comment type="caution">
    <text evidence="1">The sequence shown here is derived from an EMBL/GenBank/DDBJ whole genome shotgun (WGS) entry which is preliminary data.</text>
</comment>
<evidence type="ECO:0000313" key="2">
    <source>
        <dbReference type="Proteomes" id="UP000266389"/>
    </source>
</evidence>
<reference evidence="1 2" key="1">
    <citation type="journal article" date="2011" name="ISME J.">
        <title>Community ecology of hot spring cyanobacterial mats: predominant populations and their functional potential.</title>
        <authorList>
            <person name="Klatt C.G."/>
            <person name="Wood J.M."/>
            <person name="Rusch D.B."/>
            <person name="Bateson M.M."/>
            <person name="Hamamura N."/>
            <person name="Heidelberg J.F."/>
            <person name="Grossman A.R."/>
            <person name="Bhaya D."/>
            <person name="Cohan F.M."/>
            <person name="Kuhl M."/>
            <person name="Bryant D.A."/>
            <person name="Ward D.M."/>
        </authorList>
    </citation>
    <scope>NUCLEOTIDE SEQUENCE [LARGE SCALE GENOMIC DNA]</scope>
    <source>
        <strain evidence="1">OS</strain>
    </source>
</reference>
<name>A0A395M0R6_9BACT</name>
<dbReference type="AlphaFoldDB" id="A0A395M0R6"/>
<dbReference type="PROSITE" id="PS51257">
    <property type="entry name" value="PROKAR_LIPOPROTEIN"/>
    <property type="match status" value="1"/>
</dbReference>
<evidence type="ECO:0000313" key="1">
    <source>
        <dbReference type="EMBL" id="RFM23514.1"/>
    </source>
</evidence>
<dbReference type="EMBL" id="PHFL01000064">
    <property type="protein sequence ID" value="RFM23514.1"/>
    <property type="molecule type" value="Genomic_DNA"/>
</dbReference>
<gene>
    <name evidence="1" type="ORF">D0433_10680</name>
</gene>